<dbReference type="InterPro" id="IPR010016">
    <property type="entry name" value="PxpB"/>
</dbReference>
<keyword evidence="2" id="KW-0378">Hydrolase</keyword>
<dbReference type="InterPro" id="IPR003833">
    <property type="entry name" value="CT_C_D"/>
</dbReference>
<dbReference type="InterPro" id="IPR029000">
    <property type="entry name" value="Cyclophilin-like_dom_sf"/>
</dbReference>
<dbReference type="EMBL" id="FOUR01000001">
    <property type="protein sequence ID" value="SFM51660.1"/>
    <property type="molecule type" value="Genomic_DNA"/>
</dbReference>
<name>A0A1I4RIC3_9GAMM</name>
<dbReference type="SMART" id="SM00796">
    <property type="entry name" value="AHS1"/>
    <property type="match status" value="1"/>
</dbReference>
<dbReference type="SUPFAM" id="SSF160467">
    <property type="entry name" value="PH0987 N-terminal domain-like"/>
    <property type="match status" value="1"/>
</dbReference>
<dbReference type="Pfam" id="PF02682">
    <property type="entry name" value="CT_C_D"/>
    <property type="match status" value="1"/>
</dbReference>
<sequence>MTGSPANALPRLESAGLDGWMVRLFEQIDEANLPWITALARHCESAFADALVDLVPSYTTLLVVFDPVRLSPAEARQTIAGLLADLKPDEDLGTGQVHELPTFYDPSVGPDLGRVAEHTGMTVEQVIDCHSSKTYRVFALGFAPGFAFMGLIDPRLECPRLDTPRKKVPVGSVAIAARQTAAYPTATPGGWNLLGRTSARLFDREREGFSLLRVGDEVRFVSVSREEFERQGGDATPMEAAG</sequence>
<dbReference type="GO" id="GO:0005524">
    <property type="term" value="F:ATP binding"/>
    <property type="evidence" value="ECO:0007669"/>
    <property type="project" value="UniProtKB-KW"/>
</dbReference>
<dbReference type="SUPFAM" id="SSF50891">
    <property type="entry name" value="Cyclophilin-like"/>
    <property type="match status" value="1"/>
</dbReference>
<keyword evidence="3" id="KW-0067">ATP-binding</keyword>
<evidence type="ECO:0000256" key="3">
    <source>
        <dbReference type="ARBA" id="ARBA00022840"/>
    </source>
</evidence>
<evidence type="ECO:0000259" key="4">
    <source>
        <dbReference type="SMART" id="SM00796"/>
    </source>
</evidence>
<keyword evidence="1" id="KW-0547">Nucleotide-binding</keyword>
<dbReference type="GO" id="GO:0016787">
    <property type="term" value="F:hydrolase activity"/>
    <property type="evidence" value="ECO:0007669"/>
    <property type="project" value="UniProtKB-KW"/>
</dbReference>
<dbReference type="OrthoDB" id="9778567at2"/>
<evidence type="ECO:0000256" key="2">
    <source>
        <dbReference type="ARBA" id="ARBA00022801"/>
    </source>
</evidence>
<dbReference type="AlphaFoldDB" id="A0A1I4RIC3"/>
<proteinExistence type="predicted"/>
<dbReference type="Proteomes" id="UP000199339">
    <property type="component" value="Unassembled WGS sequence"/>
</dbReference>
<gene>
    <name evidence="5" type="ORF">SAMN04487961_0547</name>
</gene>
<feature type="domain" description="Carboxyltransferase" evidence="4">
    <location>
        <begin position="10"/>
        <end position="212"/>
    </location>
</feature>
<evidence type="ECO:0000313" key="6">
    <source>
        <dbReference type="Proteomes" id="UP000199339"/>
    </source>
</evidence>
<protein>
    <submittedName>
        <fullName evidence="5">Sensor histidine kinase inhibitor, KipI family</fullName>
    </submittedName>
</protein>
<reference evidence="6" key="1">
    <citation type="submission" date="2016-10" db="EMBL/GenBank/DDBJ databases">
        <authorList>
            <person name="Varghese N."/>
            <person name="Submissions S."/>
        </authorList>
    </citation>
    <scope>NUCLEOTIDE SEQUENCE [LARGE SCALE GENOMIC DNA]</scope>
    <source>
        <strain evidence="6">CGMCC 1.6775</strain>
    </source>
</reference>
<evidence type="ECO:0000256" key="1">
    <source>
        <dbReference type="ARBA" id="ARBA00022741"/>
    </source>
</evidence>
<dbReference type="PANTHER" id="PTHR34698:SF2">
    <property type="entry name" value="5-OXOPROLINASE SUBUNIT B"/>
    <property type="match status" value="1"/>
</dbReference>
<dbReference type="PANTHER" id="PTHR34698">
    <property type="entry name" value="5-OXOPROLINASE SUBUNIT B"/>
    <property type="match status" value="1"/>
</dbReference>
<keyword evidence="6" id="KW-1185">Reference proteome</keyword>
<dbReference type="NCBIfam" id="TIGR00370">
    <property type="entry name" value="5-oxoprolinase subunit PxpB"/>
    <property type="match status" value="1"/>
</dbReference>
<evidence type="ECO:0000313" key="5">
    <source>
        <dbReference type="EMBL" id="SFM51660.1"/>
    </source>
</evidence>
<organism evidence="5 6">
    <name type="scientific">Marinobacter pelagius</name>
    <dbReference type="NCBI Taxonomy" id="379482"/>
    <lineage>
        <taxon>Bacteria</taxon>
        <taxon>Pseudomonadati</taxon>
        <taxon>Pseudomonadota</taxon>
        <taxon>Gammaproteobacteria</taxon>
        <taxon>Pseudomonadales</taxon>
        <taxon>Marinobacteraceae</taxon>
        <taxon>Marinobacter</taxon>
    </lineage>
</organism>
<dbReference type="RefSeq" id="WP_091998310.1">
    <property type="nucleotide sequence ID" value="NZ_FOUR01000001.1"/>
</dbReference>
<accession>A0A1I4RIC3</accession>
<dbReference type="Gene3D" id="3.30.1360.40">
    <property type="match status" value="1"/>
</dbReference>
<dbReference type="Gene3D" id="2.40.100.10">
    <property type="entry name" value="Cyclophilin-like"/>
    <property type="match status" value="1"/>
</dbReference>